<keyword evidence="6" id="KW-0675">Receptor</keyword>
<keyword evidence="4" id="KW-0297">G-protein coupled receptor</keyword>
<reference evidence="10" key="1">
    <citation type="submission" date="2022-11" db="EMBL/GenBank/DDBJ databases">
        <title>Centuries of genome instability and evolution in soft-shell clam transmissible cancer (bioRxiv).</title>
        <authorList>
            <person name="Hart S.F.M."/>
            <person name="Yonemitsu M.A."/>
            <person name="Giersch R.M."/>
            <person name="Beal B.F."/>
            <person name="Arriagada G."/>
            <person name="Davis B.W."/>
            <person name="Ostrander E.A."/>
            <person name="Goff S.P."/>
            <person name="Metzger M.J."/>
        </authorList>
    </citation>
    <scope>NUCLEOTIDE SEQUENCE</scope>
    <source>
        <strain evidence="10">MELC-2E11</strain>
        <tissue evidence="10">Siphon/mantle</tissue>
    </source>
</reference>
<protein>
    <submittedName>
        <fullName evidence="10">OPN5-like protein</fullName>
    </submittedName>
</protein>
<evidence type="ECO:0000256" key="7">
    <source>
        <dbReference type="ARBA" id="ARBA00023224"/>
    </source>
</evidence>
<accession>A0ABY7G2D0</accession>
<feature type="domain" description="G-protein coupled receptors family 1 profile" evidence="9">
    <location>
        <begin position="422"/>
        <end position="478"/>
    </location>
</feature>
<proteinExistence type="predicted"/>
<keyword evidence="5 8" id="KW-0472">Membrane</keyword>
<dbReference type="PANTHER" id="PTHR24240">
    <property type="entry name" value="OPSIN"/>
    <property type="match status" value="1"/>
</dbReference>
<evidence type="ECO:0000256" key="2">
    <source>
        <dbReference type="ARBA" id="ARBA00022692"/>
    </source>
</evidence>
<keyword evidence="2 8" id="KW-0812">Transmembrane</keyword>
<evidence type="ECO:0000256" key="5">
    <source>
        <dbReference type="ARBA" id="ARBA00023136"/>
    </source>
</evidence>
<sequence length="550" mass="59924">MTCKRKSRALLILPYIYGALWSAIPFVGYGSYEVESYGISCSLHWADNRVFTTLVSVCCIGLPAGCIVMAYGSILSASKRSRSKVKEHQKILTNTQRKREAYLTKAFEMTLCQSPATSNDARPLSYLGYILYVPSHVSWAIPCLRTLPLHHLVCLLYPNRTLPPPLLSHCHSVCIVYRHPSCLHPVCAFFPHQPCLHSLPTTILSAHIVTYRPICPLCPHLSFLHTLPPPIMSAHSAPTNPVCAFCPIQSCLYTLPTTILSAYFAPNRSVCTLCPHKSCLHSLPHSILYAHSVPTDPVCAIFSPPTLSPPTLSAHSVSPPTLSAHSVSPPTLSTHSAPHQPCLRTLSPHQPCLRTLSPHQPCLRILLPTNPVCALCLPTSPICALRLPTNPVCAFCSPPALSAHSVSPTTLSTHSAPVPLTILVITFAMCLAFLGCWMPYAVVSMWAAYGNPDLIPLKFTLVAVLIAKSSIVINPVIYFLLSRKFRPMLRETFHTELVKLTSSLARSKLSFSSNNAGKVNNVINSEAEASVKKHLNVSACDTDGSSVSLL</sequence>
<keyword evidence="7" id="KW-0807">Transducer</keyword>
<dbReference type="InterPro" id="IPR017452">
    <property type="entry name" value="GPCR_Rhodpsn_7TM"/>
</dbReference>
<comment type="subcellular location">
    <subcellularLocation>
        <location evidence="1">Membrane</location>
        <topology evidence="1">Multi-pass membrane protein</topology>
    </subcellularLocation>
</comment>
<feature type="transmembrane region" description="Helical" evidence="8">
    <location>
        <begin position="420"/>
        <end position="440"/>
    </location>
</feature>
<dbReference type="PRINTS" id="PR00237">
    <property type="entry name" value="GPCRRHODOPSN"/>
</dbReference>
<dbReference type="InterPro" id="IPR050125">
    <property type="entry name" value="GPCR_opsins"/>
</dbReference>
<evidence type="ECO:0000256" key="6">
    <source>
        <dbReference type="ARBA" id="ARBA00023170"/>
    </source>
</evidence>
<dbReference type="Gene3D" id="1.20.1070.10">
    <property type="entry name" value="Rhodopsin 7-helix transmembrane proteins"/>
    <property type="match status" value="2"/>
</dbReference>
<evidence type="ECO:0000256" key="4">
    <source>
        <dbReference type="ARBA" id="ARBA00023040"/>
    </source>
</evidence>
<evidence type="ECO:0000313" key="11">
    <source>
        <dbReference type="Proteomes" id="UP001164746"/>
    </source>
</evidence>
<dbReference type="EMBL" id="CP111026">
    <property type="protein sequence ID" value="WAR28603.1"/>
    <property type="molecule type" value="Genomic_DNA"/>
</dbReference>
<dbReference type="InterPro" id="IPR000276">
    <property type="entry name" value="GPCR_Rhodpsn"/>
</dbReference>
<feature type="transmembrane region" description="Helical" evidence="8">
    <location>
        <begin position="460"/>
        <end position="481"/>
    </location>
</feature>
<evidence type="ECO:0000256" key="1">
    <source>
        <dbReference type="ARBA" id="ARBA00004141"/>
    </source>
</evidence>
<dbReference type="Proteomes" id="UP001164746">
    <property type="component" value="Chromosome 15"/>
</dbReference>
<evidence type="ECO:0000256" key="8">
    <source>
        <dbReference type="SAM" id="Phobius"/>
    </source>
</evidence>
<keyword evidence="11" id="KW-1185">Reference proteome</keyword>
<name>A0ABY7G2D0_MYAAR</name>
<organism evidence="10 11">
    <name type="scientific">Mya arenaria</name>
    <name type="common">Soft-shell clam</name>
    <dbReference type="NCBI Taxonomy" id="6604"/>
    <lineage>
        <taxon>Eukaryota</taxon>
        <taxon>Metazoa</taxon>
        <taxon>Spiralia</taxon>
        <taxon>Lophotrochozoa</taxon>
        <taxon>Mollusca</taxon>
        <taxon>Bivalvia</taxon>
        <taxon>Autobranchia</taxon>
        <taxon>Heteroconchia</taxon>
        <taxon>Euheterodonta</taxon>
        <taxon>Imparidentia</taxon>
        <taxon>Neoheterodontei</taxon>
        <taxon>Myida</taxon>
        <taxon>Myoidea</taxon>
        <taxon>Myidae</taxon>
        <taxon>Mya</taxon>
    </lineage>
</organism>
<dbReference type="PROSITE" id="PS50262">
    <property type="entry name" value="G_PROTEIN_RECEP_F1_2"/>
    <property type="match status" value="1"/>
</dbReference>
<evidence type="ECO:0000259" key="9">
    <source>
        <dbReference type="PROSITE" id="PS50262"/>
    </source>
</evidence>
<evidence type="ECO:0000313" key="10">
    <source>
        <dbReference type="EMBL" id="WAR28603.1"/>
    </source>
</evidence>
<keyword evidence="3 8" id="KW-1133">Transmembrane helix</keyword>
<evidence type="ECO:0000256" key="3">
    <source>
        <dbReference type="ARBA" id="ARBA00022989"/>
    </source>
</evidence>
<feature type="transmembrane region" description="Helical" evidence="8">
    <location>
        <begin position="12"/>
        <end position="30"/>
    </location>
</feature>
<dbReference type="SUPFAM" id="SSF81321">
    <property type="entry name" value="Family A G protein-coupled receptor-like"/>
    <property type="match status" value="2"/>
</dbReference>
<gene>
    <name evidence="10" type="ORF">MAR_014307</name>
</gene>
<feature type="transmembrane region" description="Helical" evidence="8">
    <location>
        <begin position="50"/>
        <end position="74"/>
    </location>
</feature>